<dbReference type="NCBIfam" id="TIGR00229">
    <property type="entry name" value="sensory_box"/>
    <property type="match status" value="1"/>
</dbReference>
<organism evidence="1">
    <name type="scientific">Lyngbya confervoides BDU141951</name>
    <dbReference type="NCBI Taxonomy" id="1574623"/>
    <lineage>
        <taxon>Bacteria</taxon>
        <taxon>Bacillati</taxon>
        <taxon>Cyanobacteriota</taxon>
        <taxon>Cyanophyceae</taxon>
        <taxon>Oscillatoriophycideae</taxon>
        <taxon>Oscillatoriales</taxon>
        <taxon>Microcoleaceae</taxon>
        <taxon>Lyngbya</taxon>
    </lineage>
</organism>
<gene>
    <name evidence="1" type="ORF">QQ91_014570</name>
</gene>
<dbReference type="CDD" id="cd00130">
    <property type="entry name" value="PAS"/>
    <property type="match status" value="1"/>
</dbReference>
<dbReference type="InterPro" id="IPR035919">
    <property type="entry name" value="EAL_sf"/>
</dbReference>
<dbReference type="PANTHER" id="PTHR44757:SF2">
    <property type="entry name" value="BIOFILM ARCHITECTURE MAINTENANCE PROTEIN MBAA"/>
    <property type="match status" value="1"/>
</dbReference>
<name>A0A0C1Y7K7_9CYAN</name>
<dbReference type="SMART" id="SM00091">
    <property type="entry name" value="PAS"/>
    <property type="match status" value="1"/>
</dbReference>
<dbReference type="Gene3D" id="6.10.340.10">
    <property type="match status" value="1"/>
</dbReference>
<dbReference type="Gene3D" id="3.30.450.20">
    <property type="entry name" value="PAS domain"/>
    <property type="match status" value="1"/>
</dbReference>
<dbReference type="Pfam" id="PF00672">
    <property type="entry name" value="HAMP"/>
    <property type="match status" value="1"/>
</dbReference>
<dbReference type="SMART" id="SM00304">
    <property type="entry name" value="HAMP"/>
    <property type="match status" value="1"/>
</dbReference>
<dbReference type="PROSITE" id="PS50887">
    <property type="entry name" value="GGDEF"/>
    <property type="match status" value="1"/>
</dbReference>
<dbReference type="PROSITE" id="PS50112">
    <property type="entry name" value="PAS"/>
    <property type="match status" value="1"/>
</dbReference>
<dbReference type="InterPro" id="IPR035965">
    <property type="entry name" value="PAS-like_dom_sf"/>
</dbReference>
<dbReference type="CDD" id="cd01949">
    <property type="entry name" value="GGDEF"/>
    <property type="match status" value="1"/>
</dbReference>
<proteinExistence type="predicted"/>
<dbReference type="Pfam" id="PF00563">
    <property type="entry name" value="EAL"/>
    <property type="match status" value="1"/>
</dbReference>
<dbReference type="GO" id="GO:0007165">
    <property type="term" value="P:signal transduction"/>
    <property type="evidence" value="ECO:0007669"/>
    <property type="project" value="InterPro"/>
</dbReference>
<dbReference type="InterPro" id="IPR043128">
    <property type="entry name" value="Rev_trsase/Diguanyl_cyclase"/>
</dbReference>
<dbReference type="InterPro" id="IPR052155">
    <property type="entry name" value="Biofilm_reg_signaling"/>
</dbReference>
<dbReference type="InterPro" id="IPR003660">
    <property type="entry name" value="HAMP_dom"/>
</dbReference>
<dbReference type="Gene3D" id="3.30.70.270">
    <property type="match status" value="1"/>
</dbReference>
<reference evidence="1" key="1">
    <citation type="submission" date="2014-11" db="EMBL/GenBank/DDBJ databases">
        <authorList>
            <person name="Malar M.C."/>
            <person name="Sen D."/>
            <person name="Tripathy S."/>
        </authorList>
    </citation>
    <scope>NUCLEOTIDE SEQUENCE</scope>
    <source>
        <strain evidence="1">BDU141951</strain>
    </source>
</reference>
<dbReference type="GO" id="GO:0016020">
    <property type="term" value="C:membrane"/>
    <property type="evidence" value="ECO:0007669"/>
    <property type="project" value="InterPro"/>
</dbReference>
<dbReference type="InterPro" id="IPR001633">
    <property type="entry name" value="EAL_dom"/>
</dbReference>
<dbReference type="PANTHER" id="PTHR44757">
    <property type="entry name" value="DIGUANYLATE CYCLASE DGCP"/>
    <property type="match status" value="1"/>
</dbReference>
<dbReference type="InterPro" id="IPR000700">
    <property type="entry name" value="PAS-assoc_C"/>
</dbReference>
<dbReference type="PROSITE" id="PS50113">
    <property type="entry name" value="PAC"/>
    <property type="match status" value="1"/>
</dbReference>
<dbReference type="InterPro" id="IPR029787">
    <property type="entry name" value="Nucleotide_cyclase"/>
</dbReference>
<dbReference type="Gene3D" id="3.20.20.450">
    <property type="entry name" value="EAL domain"/>
    <property type="match status" value="1"/>
</dbReference>
<dbReference type="AlphaFoldDB" id="A0A0C1Y7K7"/>
<accession>A0A0C1Y7K7</accession>
<evidence type="ECO:0000313" key="1">
    <source>
        <dbReference type="EMBL" id="NEV68335.1"/>
    </source>
</evidence>
<dbReference type="Pfam" id="PF00990">
    <property type="entry name" value="GGDEF"/>
    <property type="match status" value="1"/>
</dbReference>
<dbReference type="EMBL" id="JTHE02000003">
    <property type="protein sequence ID" value="NEV68335.1"/>
    <property type="molecule type" value="Genomic_DNA"/>
</dbReference>
<dbReference type="PROSITE" id="PS50885">
    <property type="entry name" value="HAMP"/>
    <property type="match status" value="1"/>
</dbReference>
<dbReference type="SUPFAM" id="SSF141868">
    <property type="entry name" value="EAL domain-like"/>
    <property type="match status" value="1"/>
</dbReference>
<dbReference type="SUPFAM" id="SSF55073">
    <property type="entry name" value="Nucleotide cyclase"/>
    <property type="match status" value="1"/>
</dbReference>
<dbReference type="FunFam" id="3.30.70.270:FF:000001">
    <property type="entry name" value="Diguanylate cyclase domain protein"/>
    <property type="match status" value="1"/>
</dbReference>
<sequence length="967" mass="108240">MLVSLRWLKTIRSQLLFGFGAILLVSFTSSAIGYRSLAQLRNTSQTLLERSARVRELSLELQRNFLTARHTEEVYLNSWKDRTAPTDAQTLVSENQAALSAARANLAELTQLEGPDSDLAPELALLQSLFLNYESAFKTTTLQIQTSAQDYALEDRLQQLFATIAATNNNADRDWQTTLWMIAAKEQAYFNSGDAQYLTDVRNELEQLATAYSPTAAPDLSREVEDYLADLNTALLLEQQIEVNTIVADSINRDIDRIIHEIEAITQTRAQQARLELAKTARQSNAALLATALTALGLTVWASLWLSSRILRPITALKTAAERVSAGDLNTQLQLASQDEFAIVAATFNQMVAQLRHTLVDLETRIAERTVALETSNQSLEEKTQSLEQTLKQLRDSENNYRSLLEHLQAGVVVHDRDTHIVLCNQMAAQLLGIAADQLLGRGASHLAWPLIDELEAPLTVDQYPVNQVISTQQPLHNYVVGIQQGDPVQTVWVLVNAFPVLDDQLTLQQVVVTFSDITERKHNEEKLRHRALHDVLTNLPNRTLLVERLEHALQQNRRQPDQQCAVLFIDLNRFKVINDSLGHAIGDQLLIKVAKILLAQVRNVDTVARLGGDEFVILLEQVQSVQEVIHVVERIQTQLQRPMTLRGYTMFTSASIGIALSNNTYQRGHDILRDADNAMYRAKAKGESGYEIFNPEMHARAMQLLNLETDLRRAIADQAFCLRYQPIVDLASGKIIGFESLVRWQHPDRGLVSPDQFIPLAEETGLIIPLSEWIVRSACEQMSLWSRDPTLPADFTMSVNIAAASFQNPRFVHELDQALTQTQLSPSRLKLEVTESVLLENIDSVRETLAQLKQRQIEISLDDFGTGYSSLSYLKQLPIDTLKIDKSFIDSLTEDGDASLVEAIIQIANSLTMTVVAEGVETAMQRSRLQQLGCGAIQGYLISPPMDGAAAENFMRTFQPHDWQHG</sequence>
<dbReference type="Pfam" id="PF08448">
    <property type="entry name" value="PAS_4"/>
    <property type="match status" value="1"/>
</dbReference>
<dbReference type="SMART" id="SM00267">
    <property type="entry name" value="GGDEF"/>
    <property type="match status" value="1"/>
</dbReference>
<dbReference type="SMART" id="SM00052">
    <property type="entry name" value="EAL"/>
    <property type="match status" value="1"/>
</dbReference>
<protein>
    <submittedName>
        <fullName evidence="1">EAL domain-containing protein</fullName>
    </submittedName>
</protein>
<reference evidence="1" key="2">
    <citation type="journal article" date="2015" name="Genome Announc.">
        <title>Draft Genome Sequence of Filamentous Marine Cyanobacterium Lyngbya confervoides Strain BDU141951.</title>
        <authorList>
            <person name="Chandrababunaidu M.M."/>
            <person name="Sen D."/>
            <person name="Tripathy S."/>
        </authorList>
    </citation>
    <scope>NUCLEOTIDE SEQUENCE</scope>
    <source>
        <strain evidence="1">BDU141951</strain>
    </source>
</reference>
<reference evidence="1" key="3">
    <citation type="submission" date="2020-02" db="EMBL/GenBank/DDBJ databases">
        <authorList>
            <person name="Sarangi A.N."/>
            <person name="Ghosh S."/>
            <person name="Mukherjee M."/>
            <person name="Tripathy S."/>
        </authorList>
    </citation>
    <scope>NUCLEOTIDE SEQUENCE</scope>
    <source>
        <strain evidence="1">BDU141951</strain>
    </source>
</reference>
<comment type="caution">
    <text evidence="1">The sequence shown here is derived from an EMBL/GenBank/DDBJ whole genome shotgun (WGS) entry which is preliminary data.</text>
</comment>
<dbReference type="NCBIfam" id="TIGR00254">
    <property type="entry name" value="GGDEF"/>
    <property type="match status" value="1"/>
</dbReference>
<dbReference type="PROSITE" id="PS50883">
    <property type="entry name" value="EAL"/>
    <property type="match status" value="1"/>
</dbReference>
<dbReference type="InterPro" id="IPR000160">
    <property type="entry name" value="GGDEF_dom"/>
</dbReference>
<dbReference type="CDD" id="cd06225">
    <property type="entry name" value="HAMP"/>
    <property type="match status" value="1"/>
</dbReference>
<dbReference type="SUPFAM" id="SSF55785">
    <property type="entry name" value="PYP-like sensor domain (PAS domain)"/>
    <property type="match status" value="1"/>
</dbReference>
<dbReference type="CDD" id="cd01948">
    <property type="entry name" value="EAL"/>
    <property type="match status" value="1"/>
</dbReference>
<dbReference type="SUPFAM" id="SSF158472">
    <property type="entry name" value="HAMP domain-like"/>
    <property type="match status" value="1"/>
</dbReference>
<dbReference type="InterPro" id="IPR013656">
    <property type="entry name" value="PAS_4"/>
</dbReference>
<dbReference type="InterPro" id="IPR000014">
    <property type="entry name" value="PAS"/>
</dbReference>
<dbReference type="FunFam" id="3.20.20.450:FF:000001">
    <property type="entry name" value="Cyclic di-GMP phosphodiesterase yahA"/>
    <property type="match status" value="1"/>
</dbReference>